<dbReference type="PANTHER" id="PTHR47232">
    <property type="entry name" value="TRANSDUCIN FAMILY PROTEIN / WD-40 REPEAT FAMILY PROTEIN"/>
    <property type="match status" value="1"/>
</dbReference>
<sequence>MTSQDAKTCKPWGKRRRESPGPINLRDLEWSTSDRKKSKSDSSPEAKGEWESPSSSNPFSREKTPTRGVERLVLDTRAIPDVALRNLIEDAKDRLAKMHKRVDGNQRILADGVVMDWLLDHSKYEEKDSRLLNAEGTQMSLSFPSSSRCGMDSVTTGLDPDHAIVISDSEDEGGRQSSPTMPVAIAGPAQKAVLDYSDERDPLPQGSQHPVPAGLRPSDEEACRSRPSPRARSRTSDSGAISADPDPDSSSGSETSDTEEFAEYPHPGYLRQSTVERILFDVNARDVAPSGRARPDMHNDAISDDSDESDEEMSCSSGEEEQPQAGHSKTPSRHRVQQDRSRGRQPSAPRKRTARCSTSPTPPRDDGHSVVIPKAKFARPRRLLVPQDPNTLVVTVQMRGDIQFIRARQRVSEWSMPMHQYSNIEEPIYRRVEDAILTANTVVIGYSAGPCQISLVPLASASRNKRPSRTDIIHTAHESIVCWRRDRTCDGRISCLGAMSGHELNFFSGGYDKRVVHWKIDGSGNADTQGLPVYHSGPVHAIAYRGRDKTVLSSSGRNIYETNMDKAGKTKPVKKSTAIRHIHVHPQDPNLVVLEMRDMDDQIHIYDVRAGSFDRSACLRFGRDEHRLRLESTRYRRGSIFMSYMCLGYSDGQMLIWDYRFQKDVAITSKQHRPEPIVHTALFQSDVLAYGGYTVTFWPT</sequence>
<accession>A0A165TPD7</accession>
<evidence type="ECO:0000313" key="3">
    <source>
        <dbReference type="Proteomes" id="UP000076761"/>
    </source>
</evidence>
<keyword evidence="3" id="KW-1185">Reference proteome</keyword>
<dbReference type="EMBL" id="KV425564">
    <property type="protein sequence ID" value="KZT26973.1"/>
    <property type="molecule type" value="Genomic_DNA"/>
</dbReference>
<dbReference type="AlphaFoldDB" id="A0A165TPD7"/>
<protein>
    <recommendedName>
        <fullName evidence="4">WD40 repeat-like protein</fullName>
    </recommendedName>
</protein>
<proteinExistence type="predicted"/>
<dbReference type="InterPro" id="IPR036322">
    <property type="entry name" value="WD40_repeat_dom_sf"/>
</dbReference>
<feature type="compositionally biased region" description="Acidic residues" evidence="1">
    <location>
        <begin position="302"/>
        <end position="322"/>
    </location>
</feature>
<reference evidence="2 3" key="1">
    <citation type="journal article" date="2016" name="Mol. Biol. Evol.">
        <title>Comparative Genomics of Early-Diverging Mushroom-Forming Fungi Provides Insights into the Origins of Lignocellulose Decay Capabilities.</title>
        <authorList>
            <person name="Nagy L.G."/>
            <person name="Riley R."/>
            <person name="Tritt A."/>
            <person name="Adam C."/>
            <person name="Daum C."/>
            <person name="Floudas D."/>
            <person name="Sun H."/>
            <person name="Yadav J.S."/>
            <person name="Pangilinan J."/>
            <person name="Larsson K.H."/>
            <person name="Matsuura K."/>
            <person name="Barry K."/>
            <person name="Labutti K."/>
            <person name="Kuo R."/>
            <person name="Ohm R.A."/>
            <person name="Bhattacharya S.S."/>
            <person name="Shirouzu T."/>
            <person name="Yoshinaga Y."/>
            <person name="Martin F.M."/>
            <person name="Grigoriev I.V."/>
            <person name="Hibbett D.S."/>
        </authorList>
    </citation>
    <scope>NUCLEOTIDE SEQUENCE [LARGE SCALE GENOMIC DNA]</scope>
    <source>
        <strain evidence="2 3">HHB14362 ss-1</strain>
    </source>
</reference>
<dbReference type="InterPro" id="IPR015943">
    <property type="entry name" value="WD40/YVTN_repeat-like_dom_sf"/>
</dbReference>
<dbReference type="OrthoDB" id="1897642at2759"/>
<evidence type="ECO:0000256" key="1">
    <source>
        <dbReference type="SAM" id="MobiDB-lite"/>
    </source>
</evidence>
<feature type="region of interest" description="Disordered" evidence="1">
    <location>
        <begin position="1"/>
        <end position="68"/>
    </location>
</feature>
<feature type="region of interest" description="Disordered" evidence="1">
    <location>
        <begin position="288"/>
        <end position="369"/>
    </location>
</feature>
<dbReference type="InParanoid" id="A0A165TPD7"/>
<feature type="region of interest" description="Disordered" evidence="1">
    <location>
        <begin position="198"/>
        <end position="270"/>
    </location>
</feature>
<dbReference type="SUPFAM" id="SSF50978">
    <property type="entry name" value="WD40 repeat-like"/>
    <property type="match status" value="1"/>
</dbReference>
<dbReference type="Gene3D" id="2.130.10.10">
    <property type="entry name" value="YVTN repeat-like/Quinoprotein amine dehydrogenase"/>
    <property type="match status" value="1"/>
</dbReference>
<dbReference type="PANTHER" id="PTHR47232:SF1">
    <property type="entry name" value="TRANSDUCIN FAMILY PROTEIN _ WD-40 REPEAT FAMILY PROTEIN"/>
    <property type="match status" value="1"/>
</dbReference>
<organism evidence="2 3">
    <name type="scientific">Neolentinus lepideus HHB14362 ss-1</name>
    <dbReference type="NCBI Taxonomy" id="1314782"/>
    <lineage>
        <taxon>Eukaryota</taxon>
        <taxon>Fungi</taxon>
        <taxon>Dikarya</taxon>
        <taxon>Basidiomycota</taxon>
        <taxon>Agaricomycotina</taxon>
        <taxon>Agaricomycetes</taxon>
        <taxon>Gloeophyllales</taxon>
        <taxon>Gloeophyllaceae</taxon>
        <taxon>Neolentinus</taxon>
    </lineage>
</organism>
<gene>
    <name evidence="2" type="ORF">NEOLEDRAFT_1240635</name>
</gene>
<dbReference type="Proteomes" id="UP000076761">
    <property type="component" value="Unassembled WGS sequence"/>
</dbReference>
<evidence type="ECO:0000313" key="2">
    <source>
        <dbReference type="EMBL" id="KZT26973.1"/>
    </source>
</evidence>
<dbReference type="STRING" id="1314782.A0A165TPD7"/>
<evidence type="ECO:0008006" key="4">
    <source>
        <dbReference type="Google" id="ProtNLM"/>
    </source>
</evidence>
<feature type="compositionally biased region" description="Basic and acidic residues" evidence="1">
    <location>
        <begin position="26"/>
        <end position="50"/>
    </location>
</feature>
<name>A0A165TPD7_9AGAM</name>
<feature type="compositionally biased region" description="Low complexity" evidence="1">
    <location>
        <begin position="234"/>
        <end position="255"/>
    </location>
</feature>